<organism evidence="2 3">
    <name type="scientific">Candidatus Proximibacter danicus</name>
    <dbReference type="NCBI Taxonomy" id="2954365"/>
    <lineage>
        <taxon>Bacteria</taxon>
        <taxon>Pseudomonadati</taxon>
        <taxon>Pseudomonadota</taxon>
        <taxon>Betaproteobacteria</taxon>
        <taxon>Candidatus Proximibacter</taxon>
    </lineage>
</organism>
<evidence type="ECO:0000313" key="2">
    <source>
        <dbReference type="EMBL" id="MBK8523238.1"/>
    </source>
</evidence>
<accession>A0A9D7K0I3</accession>
<dbReference type="Proteomes" id="UP000886689">
    <property type="component" value="Unassembled WGS sequence"/>
</dbReference>
<reference evidence="2" key="1">
    <citation type="submission" date="2020-10" db="EMBL/GenBank/DDBJ databases">
        <title>Connecting structure to function with the recovery of over 1000 high-quality activated sludge metagenome-assembled genomes encoding full-length rRNA genes using long-read sequencing.</title>
        <authorList>
            <person name="Singleton C.M."/>
            <person name="Petriglieri F."/>
            <person name="Kristensen J.M."/>
            <person name="Kirkegaard R.H."/>
            <person name="Michaelsen T.Y."/>
            <person name="Andersen M.H."/>
            <person name="Karst S.M."/>
            <person name="Dueholm M.S."/>
            <person name="Nielsen P.H."/>
            <person name="Albertsen M."/>
        </authorList>
    </citation>
    <scope>NUCLEOTIDE SEQUENCE</scope>
    <source>
        <strain evidence="2">Hirt_18-Q3-R61-65_BATAC.395</strain>
    </source>
</reference>
<dbReference type="SUPFAM" id="SSF48317">
    <property type="entry name" value="Acid phosphatase/Vanadium-dependent haloperoxidase"/>
    <property type="match status" value="1"/>
</dbReference>
<keyword evidence="1" id="KW-0472">Membrane</keyword>
<gene>
    <name evidence="2" type="ORF">IPL58_03390</name>
</gene>
<dbReference type="EMBL" id="JADJUC010000002">
    <property type="protein sequence ID" value="MBK8523238.1"/>
    <property type="molecule type" value="Genomic_DNA"/>
</dbReference>
<evidence type="ECO:0008006" key="4">
    <source>
        <dbReference type="Google" id="ProtNLM"/>
    </source>
</evidence>
<feature type="transmembrane region" description="Helical" evidence="1">
    <location>
        <begin position="30"/>
        <end position="47"/>
    </location>
</feature>
<comment type="caution">
    <text evidence="2">The sequence shown here is derived from an EMBL/GenBank/DDBJ whole genome shotgun (WGS) entry which is preliminary data.</text>
</comment>
<dbReference type="InterPro" id="IPR036938">
    <property type="entry name" value="PAP2/HPO_sf"/>
</dbReference>
<keyword evidence="1" id="KW-1133">Transmembrane helix</keyword>
<sequence length="86" mass="10007">MMAQNLFRPLPQCHHCIAHAWLLWGYAARYVRWLGYAYLPLVIFISTEAVVSRWHYVIDLAAGLCIAYLCVVISRKMHRRAGDPYV</sequence>
<evidence type="ECO:0000313" key="3">
    <source>
        <dbReference type="Proteomes" id="UP000886689"/>
    </source>
</evidence>
<name>A0A9D7K0I3_9PROT</name>
<keyword evidence="1" id="KW-0812">Transmembrane</keyword>
<proteinExistence type="predicted"/>
<evidence type="ECO:0000256" key="1">
    <source>
        <dbReference type="SAM" id="Phobius"/>
    </source>
</evidence>
<feature type="transmembrane region" description="Helical" evidence="1">
    <location>
        <begin position="53"/>
        <end position="73"/>
    </location>
</feature>
<dbReference type="AlphaFoldDB" id="A0A9D7K0I3"/>
<protein>
    <recommendedName>
        <fullName evidence="4">Phosphatidic acid phosphatase type 2/haloperoxidase domain-containing protein</fullName>
    </recommendedName>
</protein>